<dbReference type="InterPro" id="IPR019278">
    <property type="entry name" value="DICT_dom"/>
</dbReference>
<organism evidence="5 6">
    <name type="scientific">Solirubrobacter pauli</name>
    <dbReference type="NCBI Taxonomy" id="166793"/>
    <lineage>
        <taxon>Bacteria</taxon>
        <taxon>Bacillati</taxon>
        <taxon>Actinomycetota</taxon>
        <taxon>Thermoleophilia</taxon>
        <taxon>Solirubrobacterales</taxon>
        <taxon>Solirubrobacteraceae</taxon>
        <taxon>Solirubrobacter</taxon>
    </lineage>
</organism>
<evidence type="ECO:0000313" key="6">
    <source>
        <dbReference type="Proteomes" id="UP000278962"/>
    </source>
</evidence>
<evidence type="ECO:0000313" key="5">
    <source>
        <dbReference type="EMBL" id="RKQ91399.1"/>
    </source>
</evidence>
<dbReference type="SMART" id="SM00422">
    <property type="entry name" value="HTH_MERR"/>
    <property type="match status" value="1"/>
</dbReference>
<dbReference type="EMBL" id="RBIL01000001">
    <property type="protein sequence ID" value="RKQ91399.1"/>
    <property type="molecule type" value="Genomic_DNA"/>
</dbReference>
<dbReference type="GO" id="GO:0003700">
    <property type="term" value="F:DNA-binding transcription factor activity"/>
    <property type="evidence" value="ECO:0007669"/>
    <property type="project" value="InterPro"/>
</dbReference>
<evidence type="ECO:0000256" key="3">
    <source>
        <dbReference type="ARBA" id="ARBA00023163"/>
    </source>
</evidence>
<evidence type="ECO:0000256" key="2">
    <source>
        <dbReference type="ARBA" id="ARBA00023125"/>
    </source>
</evidence>
<accession>A0A660LA35</accession>
<gene>
    <name evidence="5" type="ORF">C8N24_1221</name>
</gene>
<dbReference type="PANTHER" id="PTHR30204">
    <property type="entry name" value="REDOX-CYCLING DRUG-SENSING TRANSCRIPTIONAL ACTIVATOR SOXR"/>
    <property type="match status" value="1"/>
</dbReference>
<dbReference type="Pfam" id="PF13411">
    <property type="entry name" value="MerR_1"/>
    <property type="match status" value="1"/>
</dbReference>
<dbReference type="InterPro" id="IPR009061">
    <property type="entry name" value="DNA-bd_dom_put_sf"/>
</dbReference>
<evidence type="ECO:0000259" key="4">
    <source>
        <dbReference type="PROSITE" id="PS50937"/>
    </source>
</evidence>
<dbReference type="Gene3D" id="1.10.1660.10">
    <property type="match status" value="1"/>
</dbReference>
<keyword evidence="1" id="KW-0805">Transcription regulation</keyword>
<reference evidence="5 6" key="1">
    <citation type="submission" date="2018-10" db="EMBL/GenBank/DDBJ databases">
        <title>Genomic Encyclopedia of Archaeal and Bacterial Type Strains, Phase II (KMG-II): from individual species to whole genera.</title>
        <authorList>
            <person name="Goeker M."/>
        </authorList>
    </citation>
    <scope>NUCLEOTIDE SEQUENCE [LARGE SCALE GENOMIC DNA]</scope>
    <source>
        <strain evidence="5 6">DSM 14954</strain>
    </source>
</reference>
<dbReference type="Pfam" id="PF10069">
    <property type="entry name" value="DICT"/>
    <property type="match status" value="1"/>
</dbReference>
<evidence type="ECO:0000256" key="1">
    <source>
        <dbReference type="ARBA" id="ARBA00023015"/>
    </source>
</evidence>
<sequence>MSGSANPDRAHARRVNRDALKKLAIKDVAEQTGVAAGTIRMWEQRYGFPEPGRTASGYRVYSEEDVAAIRRIVAFRDRGLSVPAALDRVRSMEGTTDRPSIFAALVAADSPVNPQRLSKPTLVALSRAIEEEAIARAAGPVVIGAFQDEHNYRAVEHRYRRMARVSDAVGVFATFDDVHVGEEDEPVEIPVGAADALGHEWAVVVDAPGFAAALVAWETPDPQARIFEAIWTMDPTVVRRAAQVGATLATRRAPDWSERVLGLLADRPLAVEVPTPGLTAVTNRMLGFLDARG</sequence>
<keyword evidence="3" id="KW-0804">Transcription</keyword>
<keyword evidence="6" id="KW-1185">Reference proteome</keyword>
<dbReference type="SUPFAM" id="SSF46955">
    <property type="entry name" value="Putative DNA-binding domain"/>
    <property type="match status" value="1"/>
</dbReference>
<dbReference type="InterPro" id="IPR047057">
    <property type="entry name" value="MerR_fam"/>
</dbReference>
<protein>
    <submittedName>
        <fullName evidence="5">MerR-like DNA binding protein</fullName>
    </submittedName>
</protein>
<dbReference type="AlphaFoldDB" id="A0A660LA35"/>
<feature type="domain" description="HTH merR-type" evidence="4">
    <location>
        <begin position="22"/>
        <end position="91"/>
    </location>
</feature>
<proteinExistence type="predicted"/>
<keyword evidence="2" id="KW-0238">DNA-binding</keyword>
<dbReference type="PANTHER" id="PTHR30204:SF67">
    <property type="entry name" value="HTH-TYPE TRANSCRIPTIONAL REGULATOR MLRA-RELATED"/>
    <property type="match status" value="1"/>
</dbReference>
<comment type="caution">
    <text evidence="5">The sequence shown here is derived from an EMBL/GenBank/DDBJ whole genome shotgun (WGS) entry which is preliminary data.</text>
</comment>
<dbReference type="Proteomes" id="UP000278962">
    <property type="component" value="Unassembled WGS sequence"/>
</dbReference>
<dbReference type="OrthoDB" id="9800334at2"/>
<name>A0A660LA35_9ACTN</name>
<dbReference type="GO" id="GO:0003677">
    <property type="term" value="F:DNA binding"/>
    <property type="evidence" value="ECO:0007669"/>
    <property type="project" value="UniProtKB-KW"/>
</dbReference>
<dbReference type="PROSITE" id="PS50937">
    <property type="entry name" value="HTH_MERR_2"/>
    <property type="match status" value="1"/>
</dbReference>
<dbReference type="InterPro" id="IPR000551">
    <property type="entry name" value="MerR-type_HTH_dom"/>
</dbReference>